<dbReference type="Proteomes" id="UP001054945">
    <property type="component" value="Unassembled WGS sequence"/>
</dbReference>
<organism evidence="3 4">
    <name type="scientific">Caerostris extrusa</name>
    <name type="common">Bark spider</name>
    <name type="synonym">Caerostris bankana</name>
    <dbReference type="NCBI Taxonomy" id="172846"/>
    <lineage>
        <taxon>Eukaryota</taxon>
        <taxon>Metazoa</taxon>
        <taxon>Ecdysozoa</taxon>
        <taxon>Arthropoda</taxon>
        <taxon>Chelicerata</taxon>
        <taxon>Arachnida</taxon>
        <taxon>Araneae</taxon>
        <taxon>Araneomorphae</taxon>
        <taxon>Entelegynae</taxon>
        <taxon>Araneoidea</taxon>
        <taxon>Araneidae</taxon>
        <taxon>Caerostris</taxon>
    </lineage>
</organism>
<dbReference type="CDD" id="cd14733">
    <property type="entry name" value="BACK"/>
    <property type="match status" value="1"/>
</dbReference>
<dbReference type="InterPro" id="IPR000210">
    <property type="entry name" value="BTB/POZ_dom"/>
</dbReference>
<feature type="compositionally biased region" description="Acidic residues" evidence="1">
    <location>
        <begin position="22"/>
        <end position="31"/>
    </location>
</feature>
<evidence type="ECO:0000313" key="3">
    <source>
        <dbReference type="EMBL" id="GIY10298.1"/>
    </source>
</evidence>
<dbReference type="SUPFAM" id="SSF54695">
    <property type="entry name" value="POZ domain"/>
    <property type="match status" value="1"/>
</dbReference>
<evidence type="ECO:0000259" key="2">
    <source>
        <dbReference type="Pfam" id="PF00651"/>
    </source>
</evidence>
<accession>A0AAV4QJR1</accession>
<dbReference type="PANTHER" id="PTHR24413">
    <property type="entry name" value="SPECKLE-TYPE POZ PROTEIN"/>
    <property type="match status" value="1"/>
</dbReference>
<sequence length="252" mass="28786">MEKDAEENDLAIGVTEERLVEDKEDDVAAEELGDRDADDTKNRNLEVLVSMPEENNIERDAATVEGGEEKKADDAGLANGVIMNGPEEEAVAPEKENILPPENNPVFNMRAHEMAERDNMLEEEPDMITLNIPFVAPTTLRHVLHYIYTGKLELTNYDEAGLLYIAADRFELYSLKSKCLVFLKHELNPMNICTLLRLADEFKDDELKSAALQYMNAHLEEILFSQEWRFFSTYRKRLADETCDGLEIKKSR</sequence>
<evidence type="ECO:0000256" key="1">
    <source>
        <dbReference type="SAM" id="MobiDB-lite"/>
    </source>
</evidence>
<evidence type="ECO:0000313" key="4">
    <source>
        <dbReference type="Proteomes" id="UP001054945"/>
    </source>
</evidence>
<comment type="caution">
    <text evidence="3">The sequence shown here is derived from an EMBL/GenBank/DDBJ whole genome shotgun (WGS) entry which is preliminary data.</text>
</comment>
<feature type="region of interest" description="Disordered" evidence="1">
    <location>
        <begin position="1"/>
        <end position="43"/>
    </location>
</feature>
<feature type="domain" description="BTB" evidence="2">
    <location>
        <begin position="121"/>
        <end position="186"/>
    </location>
</feature>
<feature type="compositionally biased region" description="Basic and acidic residues" evidence="1">
    <location>
        <begin position="32"/>
        <end position="43"/>
    </location>
</feature>
<reference evidence="3 4" key="1">
    <citation type="submission" date="2021-06" db="EMBL/GenBank/DDBJ databases">
        <title>Caerostris extrusa draft genome.</title>
        <authorList>
            <person name="Kono N."/>
            <person name="Arakawa K."/>
        </authorList>
    </citation>
    <scope>NUCLEOTIDE SEQUENCE [LARGE SCALE GENOMIC DNA]</scope>
</reference>
<dbReference type="EMBL" id="BPLR01006502">
    <property type="protein sequence ID" value="GIY10298.1"/>
    <property type="molecule type" value="Genomic_DNA"/>
</dbReference>
<protein>
    <recommendedName>
        <fullName evidence="2">BTB domain-containing protein</fullName>
    </recommendedName>
</protein>
<proteinExistence type="predicted"/>
<dbReference type="AlphaFoldDB" id="A0AAV4QJR1"/>
<dbReference type="InterPro" id="IPR011333">
    <property type="entry name" value="SKP1/BTB/POZ_sf"/>
</dbReference>
<dbReference type="Gene3D" id="1.25.40.420">
    <property type="match status" value="1"/>
</dbReference>
<name>A0AAV4QJR1_CAEEX</name>
<dbReference type="Gene3D" id="3.30.710.10">
    <property type="entry name" value="Potassium Channel Kv1.1, Chain A"/>
    <property type="match status" value="1"/>
</dbReference>
<dbReference type="Pfam" id="PF00651">
    <property type="entry name" value="BTB"/>
    <property type="match status" value="1"/>
</dbReference>
<gene>
    <name evidence="3" type="ORF">CEXT_730671</name>
</gene>
<keyword evidence="4" id="KW-1185">Reference proteome</keyword>